<keyword evidence="2" id="KW-1185">Reference proteome</keyword>
<evidence type="ECO:0000313" key="2">
    <source>
        <dbReference type="Proteomes" id="UP000001307"/>
    </source>
</evidence>
<dbReference type="InParanoid" id="E4WSX3"/>
<dbReference type="OrthoDB" id="10272382at2759"/>
<accession>E4WSX3</accession>
<protein>
    <submittedName>
        <fullName evidence="1">Uncharacterized protein</fullName>
    </submittedName>
</protein>
<name>E4WSX3_OIKDI</name>
<reference evidence="1" key="1">
    <citation type="journal article" date="2010" name="Science">
        <title>Plasticity of animal genome architecture unmasked by rapid evolution of a pelagic tunicate.</title>
        <authorList>
            <person name="Denoeud F."/>
            <person name="Henriet S."/>
            <person name="Mungpakdee S."/>
            <person name="Aury J.M."/>
            <person name="Da Silva C."/>
            <person name="Brinkmann H."/>
            <person name="Mikhaleva J."/>
            <person name="Olsen L.C."/>
            <person name="Jubin C."/>
            <person name="Canestro C."/>
            <person name="Bouquet J.M."/>
            <person name="Danks G."/>
            <person name="Poulain J."/>
            <person name="Campsteijn C."/>
            <person name="Adamski M."/>
            <person name="Cross I."/>
            <person name="Yadetie F."/>
            <person name="Muffato M."/>
            <person name="Louis A."/>
            <person name="Butcher S."/>
            <person name="Tsagkogeorga G."/>
            <person name="Konrad A."/>
            <person name="Singh S."/>
            <person name="Jensen M.F."/>
            <person name="Cong E.H."/>
            <person name="Eikeseth-Otteraa H."/>
            <person name="Noel B."/>
            <person name="Anthouard V."/>
            <person name="Porcel B.M."/>
            <person name="Kachouri-Lafond R."/>
            <person name="Nishino A."/>
            <person name="Ugolini M."/>
            <person name="Chourrout P."/>
            <person name="Nishida H."/>
            <person name="Aasland R."/>
            <person name="Huzurbazar S."/>
            <person name="Westhof E."/>
            <person name="Delsuc F."/>
            <person name="Lehrach H."/>
            <person name="Reinhardt R."/>
            <person name="Weissenbach J."/>
            <person name="Roy S.W."/>
            <person name="Artiguenave F."/>
            <person name="Postlethwait J.H."/>
            <person name="Manak J.R."/>
            <person name="Thompson E.M."/>
            <person name="Jaillon O."/>
            <person name="Du Pasquier L."/>
            <person name="Boudinot P."/>
            <person name="Liberles D.A."/>
            <person name="Volff J.N."/>
            <person name="Philippe H."/>
            <person name="Lenhard B."/>
            <person name="Roest Crollius H."/>
            <person name="Wincker P."/>
            <person name="Chourrout D."/>
        </authorList>
    </citation>
    <scope>NUCLEOTIDE SEQUENCE [LARGE SCALE GENOMIC DNA]</scope>
</reference>
<proteinExistence type="predicted"/>
<sequence>MGDHIVFKDKSKEARPTMDALFADSNLDEMAQLIMLQQQSPPEAQETRVGFFYEDTFEGPKANYIKLELKFNDDRSEFTGSGIHFANKQAFEVVEGAVNKKTKYWKFICAYEGGRKKASGRKELVQFWGWSHGKVWCGGYHEQGHEYQDKKLQAYAEQAFIFPEHESFEFH</sequence>
<dbReference type="AlphaFoldDB" id="E4WSX3"/>
<organism evidence="1">
    <name type="scientific">Oikopleura dioica</name>
    <name type="common">Tunicate</name>
    <dbReference type="NCBI Taxonomy" id="34765"/>
    <lineage>
        <taxon>Eukaryota</taxon>
        <taxon>Metazoa</taxon>
        <taxon>Chordata</taxon>
        <taxon>Tunicata</taxon>
        <taxon>Appendicularia</taxon>
        <taxon>Copelata</taxon>
        <taxon>Oikopleuridae</taxon>
        <taxon>Oikopleura</taxon>
    </lineage>
</organism>
<dbReference type="Proteomes" id="UP000001307">
    <property type="component" value="Unassembled WGS sequence"/>
</dbReference>
<gene>
    <name evidence="1" type="ORF">GSOID_T00005832001</name>
</gene>
<evidence type="ECO:0000313" key="1">
    <source>
        <dbReference type="EMBL" id="CBY06770.1"/>
    </source>
</evidence>
<dbReference type="EMBL" id="FN653016">
    <property type="protein sequence ID" value="CBY06770.1"/>
    <property type="molecule type" value="Genomic_DNA"/>
</dbReference>